<dbReference type="InterPro" id="IPR011990">
    <property type="entry name" value="TPR-like_helical_dom_sf"/>
</dbReference>
<evidence type="ECO:0000313" key="1">
    <source>
        <dbReference type="EMBL" id="APJ02654.1"/>
    </source>
</evidence>
<protein>
    <submittedName>
        <fullName evidence="1">Uncharacterized protein</fullName>
    </submittedName>
</protein>
<reference evidence="1 2" key="1">
    <citation type="submission" date="2016-10" db="EMBL/GenBank/DDBJ databases">
        <title>Silvanigrella aquatica sp. nov., isolated from a freshwater lake located in the Black Forest, Germany, description of Silvanigrellaceae fam. nov., Silvanigrellales ord. nov., reclassification of the order Bdellovibrionales in the class Oligoflexia, reclassification of the families Bacteriovoracaceae and Halobacteriovoraceae in the new order Bacteriovoracales ord. nov., and reclassification of the family Pseudobacteriovoracaceae in the order Oligoflexiales.</title>
        <authorList>
            <person name="Hahn M.W."/>
            <person name="Schmidt J."/>
            <person name="Koll U."/>
            <person name="Rohde M."/>
            <person name="Verbag S."/>
            <person name="Pitt A."/>
            <person name="Nakai R."/>
            <person name="Naganuma T."/>
            <person name="Lang E."/>
        </authorList>
    </citation>
    <scope>NUCLEOTIDE SEQUENCE [LARGE SCALE GENOMIC DNA]</scope>
    <source>
        <strain evidence="1 2">MWH-Nonnen-W8red</strain>
    </source>
</reference>
<dbReference type="Gene3D" id="1.25.40.10">
    <property type="entry name" value="Tetratricopeptide repeat domain"/>
    <property type="match status" value="1"/>
</dbReference>
<gene>
    <name evidence="1" type="ORF">AXG55_01385</name>
</gene>
<dbReference type="STRING" id="1915309.AXG55_01385"/>
<accession>A0A1L4CXI2</accession>
<proteinExistence type="predicted"/>
<dbReference type="Proteomes" id="UP000184731">
    <property type="component" value="Chromosome"/>
</dbReference>
<dbReference type="AlphaFoldDB" id="A0A1L4CXI2"/>
<organism evidence="1 2">
    <name type="scientific">Silvanigrella aquatica</name>
    <dbReference type="NCBI Taxonomy" id="1915309"/>
    <lineage>
        <taxon>Bacteria</taxon>
        <taxon>Pseudomonadati</taxon>
        <taxon>Bdellovibrionota</taxon>
        <taxon>Oligoflexia</taxon>
        <taxon>Silvanigrellales</taxon>
        <taxon>Silvanigrellaceae</taxon>
        <taxon>Silvanigrella</taxon>
    </lineage>
</organism>
<dbReference type="RefSeq" id="WP_148696360.1">
    <property type="nucleotide sequence ID" value="NZ_CP017834.1"/>
</dbReference>
<sequence>MRKIYLFLILSLFYFKNINAIQIDLSPSEKSIFSENEENRSSQWKSLRSVDALLNSMKGQIFGLSYISNVADPNSSDYEFQKSPLGLRNDSIRVKMNLQKAEDHVYLQDPEAAIYSVEKELKDIDPRNRGYISWAYKILFEAHRLRKDHNKSTQTCLKMLFIGGQDESLFPDKWRFSCSLEFFYEAMARKKNDDIASLKTDFLIWSNSPVVKRESKYMILSAVYVGLGLRKIYSNDKNSIQYIEEAIEHSNSGNPFIGRAYLALSLLKYEMGNKKESLALLRFLTGEFKGYEEHYRYFENDEVSRIVSRLCLARYHASLGNYSAAETWYKDIFLAYKISGVDLLNKEKVKAYLEYAHILYMKKKYLESAIQYKHAIQESGKEVLSIENNNLSGTQRKIRISNFVLAKILSKTSGHNFQAEAQLLDLLSQADADIQFLKKVQENYKKSKEEGVENILALASLAQEYGIQTQVVETALRFRKAYYHLEQEIAVNRSDLANALHAADYTYTGINDVRAISTLSKLSDIVDTFKNIILELDSFDYKNWNRNNSGLEFAKKNREELLKRFISMYDDINKYKIKTQVEDSLFEPKTPLALANLSKNMNKMNAEMASVKFLYSAMDNKVPKVKLNENAYLLENSYSKYAIDKMYQNFSKIAIDERYFQLSHSLKGAPTFIFEKKSEVIQKTMDNLYKLHKNFRNEAFSIGDIELNNSINETWSNLIETYKQLLIAVSNIKDRMITERKDILSKADYIKNLLTDEEKTLDLLKLSILNEYVKLSKNLADSVLPRANEFKQYVNIGLSEHNKGVYDIKKENDEEIRKTTEERENWLNTLRQTLNMDLIR</sequence>
<dbReference type="OrthoDB" id="5288059at2"/>
<dbReference type="KEGG" id="saqi:AXG55_01385"/>
<keyword evidence="2" id="KW-1185">Reference proteome</keyword>
<evidence type="ECO:0000313" key="2">
    <source>
        <dbReference type="Proteomes" id="UP000184731"/>
    </source>
</evidence>
<dbReference type="EMBL" id="CP017834">
    <property type="protein sequence ID" value="APJ02654.1"/>
    <property type="molecule type" value="Genomic_DNA"/>
</dbReference>
<name>A0A1L4CXI2_9BACT</name>